<dbReference type="PANTHER" id="PTHR30570">
    <property type="entry name" value="PERIPLASMIC PHOSPHATE BINDING COMPONENT OF PHOSPHATE ABC TRANSPORTER"/>
    <property type="match status" value="1"/>
</dbReference>
<reference evidence="6 7" key="1">
    <citation type="journal article" date="2010" name="Proc. Natl. Acad. Sci. U.S.A.">
        <title>A Nitrospira metagenome illuminates the physiology and evolution of globally important nitrite-oxidizing bacteria.</title>
        <authorList>
            <person name="Lucker S."/>
            <person name="Wagner M."/>
            <person name="Maixner F."/>
            <person name="Pelletier E."/>
            <person name="Koch H."/>
            <person name="Vacherie B."/>
            <person name="Rattei T."/>
            <person name="Sinninghe Damste J."/>
            <person name="Spieck E."/>
            <person name="Le Paslier D."/>
            <person name="Daims H."/>
        </authorList>
    </citation>
    <scope>NUCLEOTIDE SEQUENCE [LARGE SCALE GENOMIC DNA]</scope>
</reference>
<name>D8PFU3_9BACT</name>
<keyword evidence="7" id="KW-1185">Reference proteome</keyword>
<dbReference type="EMBL" id="FP929003">
    <property type="protein sequence ID" value="CBK42130.1"/>
    <property type="molecule type" value="Genomic_DNA"/>
</dbReference>
<evidence type="ECO:0000313" key="7">
    <source>
        <dbReference type="Proteomes" id="UP000001660"/>
    </source>
</evidence>
<keyword evidence="2 4" id="KW-0813">Transport</keyword>
<evidence type="ECO:0000256" key="4">
    <source>
        <dbReference type="RuleBase" id="RU367119"/>
    </source>
</evidence>
<evidence type="ECO:0000313" key="6">
    <source>
        <dbReference type="EMBL" id="CBK42130.1"/>
    </source>
</evidence>
<organism evidence="6 7">
    <name type="scientific">Nitrospira defluvii</name>
    <dbReference type="NCBI Taxonomy" id="330214"/>
    <lineage>
        <taxon>Bacteria</taxon>
        <taxon>Pseudomonadati</taxon>
        <taxon>Nitrospirota</taxon>
        <taxon>Nitrospiria</taxon>
        <taxon>Nitrospirales</taxon>
        <taxon>Nitrospiraceae</taxon>
        <taxon>Nitrospira</taxon>
    </lineage>
</organism>
<dbReference type="CDD" id="cd13653">
    <property type="entry name" value="PBP2_phosphate_like_1"/>
    <property type="match status" value="1"/>
</dbReference>
<evidence type="ECO:0000256" key="2">
    <source>
        <dbReference type="ARBA" id="ARBA00022448"/>
    </source>
</evidence>
<dbReference type="InterPro" id="IPR050811">
    <property type="entry name" value="Phosphate_ABC_transporter"/>
</dbReference>
<dbReference type="Pfam" id="PF12849">
    <property type="entry name" value="PBP_like_2"/>
    <property type="match status" value="1"/>
</dbReference>
<dbReference type="PANTHER" id="PTHR30570:SF6">
    <property type="entry name" value="PHOSPHATE-BINDING PROTEIN PSTS"/>
    <property type="match status" value="1"/>
</dbReference>
<dbReference type="HOGENOM" id="CLU_026228_6_0_0"/>
<dbReference type="Gene3D" id="3.40.190.10">
    <property type="entry name" value="Periplasmic binding protein-like II"/>
    <property type="match status" value="2"/>
</dbReference>
<comment type="similarity">
    <text evidence="1 4">Belongs to the PstS family.</text>
</comment>
<dbReference type="SUPFAM" id="SSF53850">
    <property type="entry name" value="Periplasmic binding protein-like II"/>
    <property type="match status" value="1"/>
</dbReference>
<keyword evidence="4" id="KW-0592">Phosphate transport</keyword>
<dbReference type="InterPro" id="IPR024370">
    <property type="entry name" value="PBP_domain"/>
</dbReference>
<dbReference type="OrthoDB" id="9783488at2"/>
<dbReference type="Proteomes" id="UP000001660">
    <property type="component" value="Chromosome"/>
</dbReference>
<dbReference type="InterPro" id="IPR011862">
    <property type="entry name" value="Phos-bd"/>
</dbReference>
<sequence>MSLSPGRVCMSMTLAVLGPFMTTDLWTAGAAEPVAAIEQGNVDTKLKSYGKVSGVSGTINSIGSDTLNNLITLWAEGFRKQYPNVKIQVEGKGSSTAPPALIENTAQLGPMSRTMKSSEIDAFETKFGYPPTAYPVAVDALALFVNKDNPIKGLTVAEADALFSKSRRQGHAVDLNKWGQLGLTGDWAAAPVSLYGRNSASGTYGFFKEHTLKNGDFKDQVKEQPGSASVVQGISEDRYGIGYSGIGYSTSGVNMLPLAVKPGQPFIEPTQANTRNGTYPLWRYLYIYVNQAPGKPLSPIVKEFLAYVYSREGQSDVLRDGYFPVDATLAEKQLSQIR</sequence>
<dbReference type="NCBIfam" id="TIGR02136">
    <property type="entry name" value="ptsS_2"/>
    <property type="match status" value="1"/>
</dbReference>
<accession>D8PFU3</accession>
<comment type="function">
    <text evidence="4">Involved in the system for phosphate transport across the cytoplasmic membrane.</text>
</comment>
<proteinExistence type="inferred from homology"/>
<dbReference type="eggNOG" id="COG0226">
    <property type="taxonomic scope" value="Bacteria"/>
</dbReference>
<gene>
    <name evidence="6" type="primary">pstS</name>
    <name evidence="6" type="ORF">NIDE2420</name>
</gene>
<dbReference type="AlphaFoldDB" id="D8PFU3"/>
<dbReference type="GO" id="GO:0042301">
    <property type="term" value="F:phosphate ion binding"/>
    <property type="evidence" value="ECO:0007669"/>
    <property type="project" value="UniProtKB-UniRule"/>
</dbReference>
<dbReference type="STRING" id="330214.NIDE2420"/>
<dbReference type="KEGG" id="nde:NIDE2420"/>
<evidence type="ECO:0000256" key="3">
    <source>
        <dbReference type="ARBA" id="ARBA00022729"/>
    </source>
</evidence>
<protein>
    <recommendedName>
        <fullName evidence="4">Phosphate-binding protein</fullName>
    </recommendedName>
</protein>
<dbReference type="GO" id="GO:0006817">
    <property type="term" value="P:phosphate ion transport"/>
    <property type="evidence" value="ECO:0007669"/>
    <property type="project" value="UniProtKB-UniRule"/>
</dbReference>
<evidence type="ECO:0000256" key="1">
    <source>
        <dbReference type="ARBA" id="ARBA00008725"/>
    </source>
</evidence>
<keyword evidence="3" id="KW-0732">Signal</keyword>
<feature type="domain" description="PBP" evidence="5">
    <location>
        <begin position="55"/>
        <end position="312"/>
    </location>
</feature>
<evidence type="ECO:0000259" key="5">
    <source>
        <dbReference type="Pfam" id="PF12849"/>
    </source>
</evidence>